<dbReference type="InParanoid" id="A0A1X7TV70"/>
<reference evidence="1" key="1">
    <citation type="submission" date="2017-05" db="UniProtKB">
        <authorList>
            <consortium name="EnsemblMetazoa"/>
        </authorList>
    </citation>
    <scope>IDENTIFICATION</scope>
</reference>
<accession>A0A1X7TV70</accession>
<sequence length="32" mass="3889">MWVVPNLPAPDCSFMGRSHRQIWRWHSPRNQV</sequence>
<dbReference type="AlphaFoldDB" id="A0A1X7TV70"/>
<evidence type="ECO:0000313" key="1">
    <source>
        <dbReference type="EnsemblMetazoa" id="Aqu2.1.18780_001"/>
    </source>
</evidence>
<protein>
    <submittedName>
        <fullName evidence="1">Uncharacterized protein</fullName>
    </submittedName>
</protein>
<organism evidence="1">
    <name type="scientific">Amphimedon queenslandica</name>
    <name type="common">Sponge</name>
    <dbReference type="NCBI Taxonomy" id="400682"/>
    <lineage>
        <taxon>Eukaryota</taxon>
        <taxon>Metazoa</taxon>
        <taxon>Porifera</taxon>
        <taxon>Demospongiae</taxon>
        <taxon>Heteroscleromorpha</taxon>
        <taxon>Haplosclerida</taxon>
        <taxon>Niphatidae</taxon>
        <taxon>Amphimedon</taxon>
    </lineage>
</organism>
<dbReference type="EnsemblMetazoa" id="Aqu2.1.18780_001">
    <property type="protein sequence ID" value="Aqu2.1.18780_001"/>
    <property type="gene ID" value="Aqu2.1.18780"/>
</dbReference>
<proteinExistence type="predicted"/>
<name>A0A1X7TV70_AMPQE</name>